<evidence type="ECO:0000313" key="3">
    <source>
        <dbReference type="Proteomes" id="UP000674234"/>
    </source>
</evidence>
<dbReference type="Proteomes" id="UP000674234">
    <property type="component" value="Unassembled WGS sequence"/>
</dbReference>
<feature type="region of interest" description="Disordered" evidence="1">
    <location>
        <begin position="49"/>
        <end position="73"/>
    </location>
</feature>
<feature type="compositionally biased region" description="Low complexity" evidence="1">
    <location>
        <begin position="155"/>
        <end position="193"/>
    </location>
</feature>
<dbReference type="RefSeq" id="WP_210156714.1">
    <property type="nucleotide sequence ID" value="NZ_JAFCNB010000008.1"/>
</dbReference>
<feature type="compositionally biased region" description="Basic and acidic residues" evidence="1">
    <location>
        <begin position="108"/>
        <end position="127"/>
    </location>
</feature>
<evidence type="ECO:0000313" key="2">
    <source>
        <dbReference type="EMBL" id="MBP2705426.1"/>
    </source>
</evidence>
<keyword evidence="3" id="KW-1185">Reference proteome</keyword>
<sequence>MTTTRRRYLRGLRPMVLVAAMIAPAILASGLLAAQFSGYEEMARGSAVKPAPGAREAPEVEVPEPALPEPPLVQPPAVVGPVVPYEVAPDVPTGRAATTNHPQRKASGHRDDDRPVGHDVPAPERASEPGTETESGPGLHAGIAETVTLAGQVATGGPAAAPKPAAAAQPGAAPQPAAAAQPGAAPQPAAQPGTGTGHSGGAAVAPRRVAAVAEPGAGSGVLEPTAVPEPFGPARMYGGLIRLSQPEAPAPMAAPRRAAAKPPVARPGAQEPALVCSFDLKDAGLWDLCRDQGTQS</sequence>
<organism evidence="2 3">
    <name type="scientific">Microbispora oryzae</name>
    <dbReference type="NCBI Taxonomy" id="2806554"/>
    <lineage>
        <taxon>Bacteria</taxon>
        <taxon>Bacillati</taxon>
        <taxon>Actinomycetota</taxon>
        <taxon>Actinomycetes</taxon>
        <taxon>Streptosporangiales</taxon>
        <taxon>Streptosporangiaceae</taxon>
        <taxon>Microbispora</taxon>
    </lineage>
</organism>
<feature type="region of interest" description="Disordered" evidence="1">
    <location>
        <begin position="155"/>
        <end position="204"/>
    </location>
</feature>
<feature type="region of interest" description="Disordered" evidence="1">
    <location>
        <begin position="90"/>
        <end position="139"/>
    </location>
</feature>
<comment type="caution">
    <text evidence="2">The sequence shown here is derived from an EMBL/GenBank/DDBJ whole genome shotgun (WGS) entry which is preliminary data.</text>
</comment>
<protein>
    <submittedName>
        <fullName evidence="2">Uncharacterized protein</fullName>
    </submittedName>
</protein>
<dbReference type="EMBL" id="JAFCNB010000008">
    <property type="protein sequence ID" value="MBP2705426.1"/>
    <property type="molecule type" value="Genomic_DNA"/>
</dbReference>
<evidence type="ECO:0000256" key="1">
    <source>
        <dbReference type="SAM" id="MobiDB-lite"/>
    </source>
</evidence>
<feature type="region of interest" description="Disordered" evidence="1">
    <location>
        <begin position="248"/>
        <end position="269"/>
    </location>
</feature>
<gene>
    <name evidence="2" type="ORF">JOL79_16550</name>
</gene>
<reference evidence="2" key="1">
    <citation type="submission" date="2021-02" db="EMBL/GenBank/DDBJ databases">
        <title>Draft genome sequence of Microbispora sp. RL4-1S isolated from rice leaves in Thailand.</title>
        <authorList>
            <person name="Muangham S."/>
            <person name="Duangmal K."/>
        </authorList>
    </citation>
    <scope>NUCLEOTIDE SEQUENCE</scope>
    <source>
        <strain evidence="2">RL4-1S</strain>
    </source>
</reference>
<proteinExistence type="predicted"/>
<dbReference type="AlphaFoldDB" id="A0A940WQU9"/>
<accession>A0A940WQU9</accession>
<name>A0A940WQU9_9ACTN</name>